<organism evidence="3 4">
    <name type="scientific">Paracoccus chinensis</name>
    <dbReference type="NCBI Taxonomy" id="525640"/>
    <lineage>
        <taxon>Bacteria</taxon>
        <taxon>Pseudomonadati</taxon>
        <taxon>Pseudomonadota</taxon>
        <taxon>Alphaproteobacteria</taxon>
        <taxon>Rhodobacterales</taxon>
        <taxon>Paracoccaceae</taxon>
        <taxon>Paracoccus</taxon>
    </lineage>
</organism>
<dbReference type="CDD" id="cd02440">
    <property type="entry name" value="AdoMet_MTases"/>
    <property type="match status" value="1"/>
</dbReference>
<dbReference type="Gene3D" id="3.40.50.150">
    <property type="entry name" value="Vaccinia Virus protein VP39"/>
    <property type="match status" value="1"/>
</dbReference>
<name>A0A1G9M5G2_9RHOB</name>
<dbReference type="InterPro" id="IPR013217">
    <property type="entry name" value="Methyltransf_12"/>
</dbReference>
<keyword evidence="3" id="KW-0808">Transferase</keyword>
<proteinExistence type="predicted"/>
<evidence type="ECO:0000259" key="2">
    <source>
        <dbReference type="Pfam" id="PF08242"/>
    </source>
</evidence>
<dbReference type="RefSeq" id="WP_090757088.1">
    <property type="nucleotide sequence ID" value="NZ_FNGE01000018.1"/>
</dbReference>
<feature type="domain" description="Methyltransferase type 12" evidence="2">
    <location>
        <begin position="55"/>
        <end position="156"/>
    </location>
</feature>
<reference evidence="4" key="1">
    <citation type="submission" date="2016-10" db="EMBL/GenBank/DDBJ databases">
        <authorList>
            <person name="Varghese N."/>
            <person name="Submissions S."/>
        </authorList>
    </citation>
    <scope>NUCLEOTIDE SEQUENCE [LARGE SCALE GENOMIC DNA]</scope>
    <source>
        <strain evidence="4">CGMCC 1.7655</strain>
    </source>
</reference>
<evidence type="ECO:0000313" key="3">
    <source>
        <dbReference type="EMBL" id="SDL69446.1"/>
    </source>
</evidence>
<keyword evidence="4" id="KW-1185">Reference proteome</keyword>
<dbReference type="STRING" id="525640.SAMN04487971_11828"/>
<gene>
    <name evidence="3" type="ORF">SAMN04487971_11828</name>
</gene>
<dbReference type="Pfam" id="PF08242">
    <property type="entry name" value="Methyltransf_12"/>
    <property type="match status" value="1"/>
</dbReference>
<dbReference type="AlphaFoldDB" id="A0A1G9M5G2"/>
<dbReference type="EMBL" id="FNGE01000018">
    <property type="protein sequence ID" value="SDL69446.1"/>
    <property type="molecule type" value="Genomic_DNA"/>
</dbReference>
<keyword evidence="3" id="KW-0489">Methyltransferase</keyword>
<dbReference type="GO" id="GO:0032259">
    <property type="term" value="P:methylation"/>
    <property type="evidence" value="ECO:0007669"/>
    <property type="project" value="UniProtKB-KW"/>
</dbReference>
<dbReference type="InterPro" id="IPR029063">
    <property type="entry name" value="SAM-dependent_MTases_sf"/>
</dbReference>
<dbReference type="OrthoDB" id="1853779at2"/>
<feature type="region of interest" description="Disordered" evidence="1">
    <location>
        <begin position="1"/>
        <end position="22"/>
    </location>
</feature>
<dbReference type="GO" id="GO:0008168">
    <property type="term" value="F:methyltransferase activity"/>
    <property type="evidence" value="ECO:0007669"/>
    <property type="project" value="UniProtKB-KW"/>
</dbReference>
<evidence type="ECO:0000313" key="4">
    <source>
        <dbReference type="Proteomes" id="UP000199555"/>
    </source>
</evidence>
<evidence type="ECO:0000256" key="1">
    <source>
        <dbReference type="SAM" id="MobiDB-lite"/>
    </source>
</evidence>
<dbReference type="Proteomes" id="UP000199555">
    <property type="component" value="Unassembled WGS sequence"/>
</dbReference>
<protein>
    <submittedName>
        <fullName evidence="3">Methyltransferase domain-containing protein</fullName>
    </submittedName>
</protein>
<accession>A0A1G9M5G2</accession>
<dbReference type="SUPFAM" id="SSF53335">
    <property type="entry name" value="S-adenosyl-L-methionine-dependent methyltransferases"/>
    <property type="match status" value="1"/>
</dbReference>
<sequence length="256" mass="28328">MDDNGDGWIDAARLDSPGTGGHRSYVGPPDQYDFMGATQFRLLTALGLREDHHLLDLGCGSLRAGRLLMFYLRPGRYHGIEPNSWLIDEARAREIGADAFDLRHPWLDDNPDMRMDVFGRSFDFIVAQSVFSHTGGGMLDRALANAAPVLSPGGQFLFTVLDETTPAWPILARGDEAEGWIYPDCVGFAREDVLARCARAGLSAEPLDWYHPRQCWYRAVPAGPALLTPDQRALLGRGAVLFDPRFPTDNLPRTCA</sequence>